<dbReference type="PANTHER" id="PTHR13803">
    <property type="entry name" value="SEC24-RELATED PROTEIN"/>
    <property type="match status" value="1"/>
</dbReference>
<dbReference type="GO" id="GO:0000149">
    <property type="term" value="F:SNARE binding"/>
    <property type="evidence" value="ECO:0007669"/>
    <property type="project" value="TreeGrafter"/>
</dbReference>
<dbReference type="FunFam" id="3.40.50.410:FF:000019">
    <property type="entry name" value="SEC24 homolog B, COPII coat complex component"/>
    <property type="match status" value="1"/>
</dbReference>
<dbReference type="InterPro" id="IPR007123">
    <property type="entry name" value="Gelsolin-like_dom"/>
</dbReference>
<feature type="compositionally biased region" description="Polar residues" evidence="16">
    <location>
        <begin position="166"/>
        <end position="184"/>
    </location>
</feature>
<feature type="compositionally biased region" description="Polar residues" evidence="16">
    <location>
        <begin position="277"/>
        <end position="323"/>
    </location>
</feature>
<sequence length="1240" mass="136375">MKADETIRGDSQLGCHKVHQVLKNNTLYTMSQNPNLSQPFQYQNAYSPNPNQPPVATPNPMGPPRFPFPPGSNPGVSPARPPQPPPAQPSPYGYNYGGPDPGLKPPPNQGPQFASPKGPPFANQQNGPYQGSPFQDTRPNPASPFPNSEQNGNSSLQVNGIAGRSPNPNEMAATSQWNPNQQRFPVSPLQKGPPPPMSNQVSGLQPPVPQSLPLDGSAVPKMSQVPLASGHQMPSKGNQVVNSSPLVTPGTSQPPSARSSRNPSPISSHRYDYMEGQFSNKPSPTSSTQNLPSLATTPNSGLFPQNQRNVANSQQFTSPQPSSLYPPGGPQFPPNSSPMTPQPGMGPAGPHSAPMRQRYPQQVGYNQQNSPYASPIMSQPNSMQPPAAGYSNSLQPPSSGYNSSPLPPNSGYNSSPLPPTSGYNSSPLPPSSGYNGSPRVPGYPESPQPPYQAQQQQYPGSLPEGPVGGVSGYDPQLHAKMAGMSVHSSFSRLWGNDSINLLQDRNILPPLPIEPPKPVLTPERPNCCPSIFRSTLTKVPDTSSLLSKSRLPFGILIHPFKDAKSLSVIQCNTIVRCRNCRTYINPFVSFVDQRRWKCNLCFRLNDLPEEFLYDPSSKSYGEPSRRPEIKNATIEFIAPSDYMLRPPQPAVYLFLLDVSHGAIETGYLRTFCQVLLENLDNLPGDSRTRVGFITFDGSIHFYNLGEGLSQPHMLIVSDIEDIFLPSPDNLLVNLHESRQLIADLLTDLPKRFSNSGDTNSCLGAALQVAYKLMSPVGGRVTVVQTCLPNHGPGALKNREDPNQRSAKEVSNIGPANDFYKKLALDCSGQQVAVDLFMLCSQYADIATVSCISKFSSGCVNYYPGYHHELGKLQVSKFRGDLKRYLTRRIGFEAVMRIRCTRGLAIHTFHGNFFVRSTDLLSLPNVNPDTGYGMQIAIEESLTDYHSVCFQAAVLYTSSSGERRIRVHTLCLPVVSILQDVLGGADQETVIGLVSKMAVDRSVTSSLSDARDALINVCIDVLGVYKTTMTGQVAGALMSPYSTRLIPLFILALLKHMAFRTGVSTKLDDRVYAMERMKALPLQYLMKYIYPTLYPVHALDDKNAIHQDDDAIIPQPVILQLSSEKIDRHGAYILDTFDVLYLYVGRAVSDHFCTTVLDVPNFSAIPEDMTSLPDLPTPESERMRNFVSWLQDQRPYHSPIKIIREDSSYRNMFLQYMLDDRTESLFSYYEFLQHIRQQISK</sequence>
<dbReference type="GO" id="GO:0005789">
    <property type="term" value="C:endoplasmic reticulum membrane"/>
    <property type="evidence" value="ECO:0007669"/>
    <property type="project" value="UniProtKB-SubCell"/>
</dbReference>
<feature type="compositionally biased region" description="Polar residues" evidence="16">
    <location>
        <begin position="122"/>
        <end position="158"/>
    </location>
</feature>
<dbReference type="InterPro" id="IPR041742">
    <property type="entry name" value="Sec24-like_trunk_dom"/>
</dbReference>
<dbReference type="Pfam" id="PF00626">
    <property type="entry name" value="Gelsolin"/>
    <property type="match status" value="1"/>
</dbReference>
<keyword evidence="15" id="KW-0968">Cytoplasmic vesicle</keyword>
<evidence type="ECO:0000256" key="4">
    <source>
        <dbReference type="ARBA" id="ARBA00004514"/>
    </source>
</evidence>
<evidence type="ECO:0000256" key="5">
    <source>
        <dbReference type="ARBA" id="ARBA00008334"/>
    </source>
</evidence>
<evidence type="ECO:0000259" key="21">
    <source>
        <dbReference type="Pfam" id="PF08033"/>
    </source>
</evidence>
<dbReference type="Gene3D" id="2.60.40.1670">
    <property type="entry name" value="beta-sandwich domain of Sec23/24"/>
    <property type="match status" value="1"/>
</dbReference>
<dbReference type="GO" id="GO:0090110">
    <property type="term" value="P:COPII-coated vesicle cargo loading"/>
    <property type="evidence" value="ECO:0007669"/>
    <property type="project" value="TreeGrafter"/>
</dbReference>
<feature type="compositionally biased region" description="Pro residues" evidence="16">
    <location>
        <begin position="50"/>
        <end position="72"/>
    </location>
</feature>
<accession>A0AAV6VW39</accession>
<evidence type="ECO:0000256" key="14">
    <source>
        <dbReference type="ARBA" id="ARBA00023136"/>
    </source>
</evidence>
<dbReference type="GO" id="GO:0005829">
    <property type="term" value="C:cytosol"/>
    <property type="evidence" value="ECO:0007669"/>
    <property type="project" value="UniProtKB-SubCell"/>
</dbReference>
<keyword evidence="8" id="KW-0479">Metal-binding</keyword>
<comment type="similarity">
    <text evidence="5">Belongs to the SEC23/SEC24 family. SEC24 subfamily.</text>
</comment>
<evidence type="ECO:0008006" key="24">
    <source>
        <dbReference type="Google" id="ProtNLM"/>
    </source>
</evidence>
<keyword evidence="23" id="KW-1185">Reference proteome</keyword>
<dbReference type="Pfam" id="PF04815">
    <property type="entry name" value="Sec23_helical"/>
    <property type="match status" value="1"/>
</dbReference>
<organism evidence="22 23">
    <name type="scientific">Oedothorax gibbosus</name>
    <dbReference type="NCBI Taxonomy" id="931172"/>
    <lineage>
        <taxon>Eukaryota</taxon>
        <taxon>Metazoa</taxon>
        <taxon>Ecdysozoa</taxon>
        <taxon>Arthropoda</taxon>
        <taxon>Chelicerata</taxon>
        <taxon>Arachnida</taxon>
        <taxon>Araneae</taxon>
        <taxon>Araneomorphae</taxon>
        <taxon>Entelegynae</taxon>
        <taxon>Araneoidea</taxon>
        <taxon>Linyphiidae</taxon>
        <taxon>Erigoninae</taxon>
        <taxon>Oedothorax</taxon>
    </lineage>
</organism>
<dbReference type="InterPro" id="IPR029006">
    <property type="entry name" value="ADF-H/Gelsolin-like_dom_sf"/>
</dbReference>
<dbReference type="Gene3D" id="1.20.120.730">
    <property type="entry name" value="Sec23/Sec24 helical domain"/>
    <property type="match status" value="1"/>
</dbReference>
<feature type="compositionally biased region" description="Polar residues" evidence="16">
    <location>
        <begin position="30"/>
        <end position="49"/>
    </location>
</feature>
<dbReference type="AlphaFoldDB" id="A0AAV6VW39"/>
<dbReference type="InterPro" id="IPR036465">
    <property type="entry name" value="vWFA_dom_sf"/>
</dbReference>
<dbReference type="CDD" id="cd01479">
    <property type="entry name" value="Sec24-like"/>
    <property type="match status" value="1"/>
</dbReference>
<dbReference type="GO" id="GO:0006886">
    <property type="term" value="P:intracellular protein transport"/>
    <property type="evidence" value="ECO:0007669"/>
    <property type="project" value="InterPro"/>
</dbReference>
<feature type="compositionally biased region" description="Polar residues" evidence="16">
    <location>
        <begin position="359"/>
        <end position="426"/>
    </location>
</feature>
<dbReference type="PANTHER" id="PTHR13803:SF39">
    <property type="entry name" value="SECRETORY 24AB, ISOFORM A"/>
    <property type="match status" value="1"/>
</dbReference>
<evidence type="ECO:0000259" key="18">
    <source>
        <dbReference type="Pfam" id="PF04810"/>
    </source>
</evidence>
<evidence type="ECO:0000256" key="13">
    <source>
        <dbReference type="ARBA" id="ARBA00023034"/>
    </source>
</evidence>
<keyword evidence="10" id="KW-0862">Zinc</keyword>
<dbReference type="GO" id="GO:0030127">
    <property type="term" value="C:COPII vesicle coat"/>
    <property type="evidence" value="ECO:0007669"/>
    <property type="project" value="InterPro"/>
</dbReference>
<dbReference type="InterPro" id="IPR006895">
    <property type="entry name" value="Znf_Sec23_Sec24"/>
</dbReference>
<dbReference type="GO" id="GO:0070971">
    <property type="term" value="C:endoplasmic reticulum exit site"/>
    <property type="evidence" value="ECO:0007669"/>
    <property type="project" value="TreeGrafter"/>
</dbReference>
<keyword evidence="12" id="KW-0653">Protein transport</keyword>
<evidence type="ECO:0000259" key="17">
    <source>
        <dbReference type="Pfam" id="PF00626"/>
    </source>
</evidence>
<evidence type="ECO:0000313" key="23">
    <source>
        <dbReference type="Proteomes" id="UP000827092"/>
    </source>
</evidence>
<dbReference type="InterPro" id="IPR050550">
    <property type="entry name" value="SEC23_SEC24_subfamily"/>
</dbReference>
<evidence type="ECO:0000259" key="20">
    <source>
        <dbReference type="Pfam" id="PF04815"/>
    </source>
</evidence>
<feature type="domain" description="Zinc finger Sec23/Sec24-type" evidence="18">
    <location>
        <begin position="574"/>
        <end position="610"/>
    </location>
</feature>
<dbReference type="SUPFAM" id="SSF82754">
    <property type="entry name" value="C-terminal, gelsolin-like domain of Sec23/24"/>
    <property type="match status" value="1"/>
</dbReference>
<dbReference type="Gene3D" id="2.30.30.380">
    <property type="entry name" value="Zn-finger domain of Sec23/24"/>
    <property type="match status" value="1"/>
</dbReference>
<protein>
    <recommendedName>
        <fullName evidence="24">Protein transport protein Sec24B</fullName>
    </recommendedName>
</protein>
<reference evidence="22 23" key="1">
    <citation type="journal article" date="2022" name="Nat. Ecol. Evol.">
        <title>A masculinizing supergene underlies an exaggerated male reproductive morph in a spider.</title>
        <authorList>
            <person name="Hendrickx F."/>
            <person name="De Corte Z."/>
            <person name="Sonet G."/>
            <person name="Van Belleghem S.M."/>
            <person name="Kostlbacher S."/>
            <person name="Vangestel C."/>
        </authorList>
    </citation>
    <scope>NUCLEOTIDE SEQUENCE [LARGE SCALE GENOMIC DNA]</scope>
    <source>
        <strain evidence="22">W744_W776</strain>
    </source>
</reference>
<dbReference type="EMBL" id="JAFNEN010000013">
    <property type="protein sequence ID" value="KAG8200764.1"/>
    <property type="molecule type" value="Genomic_DNA"/>
</dbReference>
<dbReference type="SUPFAM" id="SSF81811">
    <property type="entry name" value="Helical domain of Sec23/24"/>
    <property type="match status" value="1"/>
</dbReference>
<dbReference type="SUPFAM" id="SSF53300">
    <property type="entry name" value="vWA-like"/>
    <property type="match status" value="1"/>
</dbReference>
<keyword evidence="11" id="KW-0931">ER-Golgi transport</keyword>
<dbReference type="InterPro" id="IPR036180">
    <property type="entry name" value="Gelsolin-like_dom_sf"/>
</dbReference>
<dbReference type="Pfam" id="PF04810">
    <property type="entry name" value="zf-Sec23_Sec24"/>
    <property type="match status" value="1"/>
</dbReference>
<dbReference type="Gene3D" id="3.40.20.10">
    <property type="entry name" value="Severin"/>
    <property type="match status" value="1"/>
</dbReference>
<dbReference type="Pfam" id="PF04811">
    <property type="entry name" value="Sec23_trunk"/>
    <property type="match status" value="1"/>
</dbReference>
<dbReference type="InterPro" id="IPR006896">
    <property type="entry name" value="Sec23/24_trunk_dom"/>
</dbReference>
<evidence type="ECO:0000256" key="2">
    <source>
        <dbReference type="ARBA" id="ARBA00004394"/>
    </source>
</evidence>
<dbReference type="SUPFAM" id="SSF81995">
    <property type="entry name" value="beta-sandwich domain of Sec23/24"/>
    <property type="match status" value="1"/>
</dbReference>
<keyword evidence="7" id="KW-0963">Cytoplasm</keyword>
<dbReference type="FunFam" id="2.30.30.380:FF:000004">
    <property type="entry name" value="SEC24 homolog B, COPII coat complex component"/>
    <property type="match status" value="1"/>
</dbReference>
<feature type="domain" description="Sec23/Sec24 helical" evidence="20">
    <location>
        <begin position="985"/>
        <end position="1086"/>
    </location>
</feature>
<dbReference type="InterPro" id="IPR006900">
    <property type="entry name" value="Sec23/24_helical_dom"/>
</dbReference>
<evidence type="ECO:0000256" key="16">
    <source>
        <dbReference type="SAM" id="MobiDB-lite"/>
    </source>
</evidence>
<evidence type="ECO:0000256" key="11">
    <source>
        <dbReference type="ARBA" id="ARBA00022892"/>
    </source>
</evidence>
<evidence type="ECO:0000256" key="12">
    <source>
        <dbReference type="ARBA" id="ARBA00022927"/>
    </source>
</evidence>
<dbReference type="Pfam" id="PF08033">
    <property type="entry name" value="Sec23_BS"/>
    <property type="match status" value="1"/>
</dbReference>
<feature type="region of interest" description="Disordered" evidence="16">
    <location>
        <begin position="30"/>
        <end position="474"/>
    </location>
</feature>
<feature type="compositionally biased region" description="Low complexity" evidence="16">
    <location>
        <begin position="253"/>
        <end position="268"/>
    </location>
</feature>
<feature type="compositionally biased region" description="Pro residues" evidence="16">
    <location>
        <begin position="327"/>
        <end position="336"/>
    </location>
</feature>
<feature type="domain" description="Sec23/Sec24 trunk" evidence="19">
    <location>
        <begin position="647"/>
        <end position="885"/>
    </location>
</feature>
<evidence type="ECO:0000256" key="9">
    <source>
        <dbReference type="ARBA" id="ARBA00022824"/>
    </source>
</evidence>
<dbReference type="InterPro" id="IPR036175">
    <property type="entry name" value="Sec23/24_helical_dom_sf"/>
</dbReference>
<feature type="compositionally biased region" description="Polar residues" evidence="16">
    <location>
        <begin position="235"/>
        <end position="251"/>
    </location>
</feature>
<dbReference type="Proteomes" id="UP000827092">
    <property type="component" value="Unassembled WGS sequence"/>
</dbReference>
<gene>
    <name evidence="22" type="ORF">JTE90_006348</name>
</gene>
<dbReference type="Gene3D" id="3.40.50.410">
    <property type="entry name" value="von Willebrand factor, type A domain"/>
    <property type="match status" value="1"/>
</dbReference>
<evidence type="ECO:0000313" key="22">
    <source>
        <dbReference type="EMBL" id="KAG8200764.1"/>
    </source>
</evidence>
<proteinExistence type="inferred from homology"/>
<keyword evidence="9" id="KW-0256">Endoplasmic reticulum</keyword>
<evidence type="ECO:0000256" key="8">
    <source>
        <dbReference type="ARBA" id="ARBA00022723"/>
    </source>
</evidence>
<comment type="caution">
    <text evidence="22">The sequence shown here is derived from an EMBL/GenBank/DDBJ whole genome shotgun (WGS) entry which is preliminary data.</text>
</comment>
<evidence type="ECO:0000256" key="15">
    <source>
        <dbReference type="ARBA" id="ARBA00023329"/>
    </source>
</evidence>
<keyword evidence="13" id="KW-0333">Golgi apparatus</keyword>
<keyword evidence="6" id="KW-0813">Transport</keyword>
<feature type="compositionally biased region" description="Pro residues" evidence="16">
    <location>
        <begin position="79"/>
        <end position="89"/>
    </location>
</feature>
<dbReference type="GO" id="GO:0000139">
    <property type="term" value="C:Golgi membrane"/>
    <property type="evidence" value="ECO:0007669"/>
    <property type="project" value="UniProtKB-SubCell"/>
</dbReference>
<evidence type="ECO:0000259" key="19">
    <source>
        <dbReference type="Pfam" id="PF04811"/>
    </source>
</evidence>
<dbReference type="InterPro" id="IPR012990">
    <property type="entry name" value="Beta-sandwich_Sec23_24"/>
</dbReference>
<evidence type="ECO:0000256" key="10">
    <source>
        <dbReference type="ARBA" id="ARBA00022833"/>
    </source>
</evidence>
<evidence type="ECO:0000256" key="3">
    <source>
        <dbReference type="ARBA" id="ARBA00004397"/>
    </source>
</evidence>
<evidence type="ECO:0000256" key="6">
    <source>
        <dbReference type="ARBA" id="ARBA00022448"/>
    </source>
</evidence>
<keyword evidence="14" id="KW-0472">Membrane</keyword>
<dbReference type="GO" id="GO:0008270">
    <property type="term" value="F:zinc ion binding"/>
    <property type="evidence" value="ECO:0007669"/>
    <property type="project" value="InterPro"/>
</dbReference>
<feature type="domain" description="Gelsolin-like" evidence="17">
    <location>
        <begin position="1113"/>
        <end position="1185"/>
    </location>
</feature>
<comment type="subcellular location">
    <subcellularLocation>
        <location evidence="4">Cytoplasm</location>
        <location evidence="4">Cytosol</location>
    </subcellularLocation>
    <subcellularLocation>
        <location evidence="1">Cytoplasmic vesicle</location>
        <location evidence="1">COPII-coated vesicle membrane</location>
        <topology evidence="1">Peripheral membrane protein</topology>
        <orientation evidence="1">Cytoplasmic side</orientation>
    </subcellularLocation>
    <subcellularLocation>
        <location evidence="3">Endoplasmic reticulum membrane</location>
        <topology evidence="3">Peripheral membrane protein</topology>
        <orientation evidence="3">Cytoplasmic side</orientation>
    </subcellularLocation>
    <subcellularLocation>
        <location evidence="2">Golgi apparatus membrane</location>
    </subcellularLocation>
</comment>
<name>A0AAV6VW39_9ARAC</name>
<evidence type="ECO:0000256" key="1">
    <source>
        <dbReference type="ARBA" id="ARBA00004299"/>
    </source>
</evidence>
<feature type="domain" description="Sec23/Sec24 beta-sandwich" evidence="21">
    <location>
        <begin position="890"/>
        <end position="974"/>
    </location>
</feature>
<dbReference type="SUPFAM" id="SSF82919">
    <property type="entry name" value="Zn-finger domain of Sec23/24"/>
    <property type="match status" value="1"/>
</dbReference>
<evidence type="ECO:0000256" key="7">
    <source>
        <dbReference type="ARBA" id="ARBA00022490"/>
    </source>
</evidence>
<dbReference type="InterPro" id="IPR036174">
    <property type="entry name" value="Znf_Sec23_Sec24_sf"/>
</dbReference>